<sequence>MGKFFHRSKGHSSKNKTPDTSQSFIDSHSTADTIKTSSTGHNTDSRRRSETPVSPKFPPKVTNDGPGTSSNVSGEIPETALEEGSAAGQTQPIIAVTVDRGPQPNGPETTHENPQLLAPRMSELDMGERQSQNSRKEKQGILSSLVSAAHNAANIITSTIDDDHKSGLNNLPSRKTSALPRNSSTQDFDSELDRNHNRSFSNKLDFLLKPARFHGPHSSTSSLDHKTQEHTTSAEAAHRGRDDVNGNETEKEKSLARSLSPSNVHFESVRESPINTIGQGNLLLGHFSNNRPAIRSNQNSTDSLPIKRGMSPQAVNNQLPPLSQLAVSGSGDYKKVRRKSYLSPARSQERRRLHSAASDSESYTDSATMDDELDQIIDYSGLKIASEKENREFHQAFRDLPPEEKLVDDFSCALSREILVHGRMYLSEHYLCFNSSILGWVTNIRIPLQEVIQIEKKSTVKLFPNGMIVRTLHHKYVFASFLSRDSVFKQVTNAWHQVLLELADVDPKKVVAPRGRTRSRSLATKTLLDGVDSDDEDSTNSADVSDYSDRENSDTDESSLANDNDSSNSSIEVKAYPENNLLAKGSSNESDKDQAQSEGNTFRGLPLTGPLTHEPTEIDYTKLSLETFICDETINAPLGVVYLILFGADTSKYIKVLKNQKNFDIDELGVVGLTKSNKSRHYTYTKPLSGPIGPKQTKCIIDDKLIDYDFEKYILVEQDTSTPDVPSGNSFKVKTKMFMSWAANNSTRIYVVTSVEWSGKSWIKGAIEKGSIDGQKESMKLMIETLNDFVATAGSKGDKGDKKKKKRRKSTSSGQKEKAPEPEPTSSGSDAGILQQLTTLMESIGELVPILIFGKSVTGTIITMITLFLFGWLSSMVSFRGSTLLEILHQSNMITQVKINEHTYTMIPSVDSYLTDRKKRLDTELALWKWINDRSDGQIRIQSQPETGSSSTLDKLKQYSAQELKEIVRITQLKLNELSKRLDSDNE</sequence>
<proteinExistence type="predicted"/>
<dbReference type="Proteomes" id="UP001241377">
    <property type="component" value="Unassembled WGS sequence"/>
</dbReference>
<accession>A0ACC2VR88</accession>
<evidence type="ECO:0000313" key="2">
    <source>
        <dbReference type="Proteomes" id="UP001241377"/>
    </source>
</evidence>
<organism evidence="1 2">
    <name type="scientific">Naganishia cerealis</name>
    <dbReference type="NCBI Taxonomy" id="610337"/>
    <lineage>
        <taxon>Eukaryota</taxon>
        <taxon>Fungi</taxon>
        <taxon>Dikarya</taxon>
        <taxon>Basidiomycota</taxon>
        <taxon>Agaricomycotina</taxon>
        <taxon>Tremellomycetes</taxon>
        <taxon>Filobasidiales</taxon>
        <taxon>Filobasidiaceae</taxon>
        <taxon>Naganishia</taxon>
    </lineage>
</organism>
<protein>
    <submittedName>
        <fullName evidence="1">Uncharacterized protein</fullName>
    </submittedName>
</protein>
<keyword evidence="2" id="KW-1185">Reference proteome</keyword>
<name>A0ACC2VR88_9TREE</name>
<dbReference type="EMBL" id="JASBWR010000056">
    <property type="protein sequence ID" value="KAJ9101614.1"/>
    <property type="molecule type" value="Genomic_DNA"/>
</dbReference>
<evidence type="ECO:0000313" key="1">
    <source>
        <dbReference type="EMBL" id="KAJ9101614.1"/>
    </source>
</evidence>
<gene>
    <name evidence="1" type="ORF">QFC19_005111</name>
</gene>
<comment type="caution">
    <text evidence="1">The sequence shown here is derived from an EMBL/GenBank/DDBJ whole genome shotgun (WGS) entry which is preliminary data.</text>
</comment>
<reference evidence="1" key="1">
    <citation type="submission" date="2023-04" db="EMBL/GenBank/DDBJ databases">
        <title>Draft Genome sequencing of Naganishia species isolated from polar environments using Oxford Nanopore Technology.</title>
        <authorList>
            <person name="Leo P."/>
            <person name="Venkateswaran K."/>
        </authorList>
    </citation>
    <scope>NUCLEOTIDE SEQUENCE</scope>
    <source>
        <strain evidence="1">MNA-CCFEE 5261</strain>
    </source>
</reference>